<organism evidence="1 2">
    <name type="scientific">Rosa chinensis</name>
    <name type="common">China rose</name>
    <dbReference type="NCBI Taxonomy" id="74649"/>
    <lineage>
        <taxon>Eukaryota</taxon>
        <taxon>Viridiplantae</taxon>
        <taxon>Streptophyta</taxon>
        <taxon>Embryophyta</taxon>
        <taxon>Tracheophyta</taxon>
        <taxon>Spermatophyta</taxon>
        <taxon>Magnoliopsida</taxon>
        <taxon>eudicotyledons</taxon>
        <taxon>Gunneridae</taxon>
        <taxon>Pentapetalae</taxon>
        <taxon>rosids</taxon>
        <taxon>fabids</taxon>
        <taxon>Rosales</taxon>
        <taxon>Rosaceae</taxon>
        <taxon>Rosoideae</taxon>
        <taxon>Rosoideae incertae sedis</taxon>
        <taxon>Rosa</taxon>
    </lineage>
</organism>
<accession>A0A2P6QMV1</accession>
<keyword evidence="2" id="KW-1185">Reference proteome</keyword>
<proteinExistence type="predicted"/>
<evidence type="ECO:0000313" key="1">
    <source>
        <dbReference type="EMBL" id="PRQ35506.1"/>
    </source>
</evidence>
<sequence length="50" mass="5761">MNSMQGLKQNFHGKRKQNSITTLNFQSAPPYFYLGFTYFAPDTCTSPMSY</sequence>
<dbReference type="AlphaFoldDB" id="A0A2P6QMV1"/>
<gene>
    <name evidence="1" type="ORF">RchiOBHm_Chr5g0080781</name>
</gene>
<name>A0A2P6QMV1_ROSCH</name>
<evidence type="ECO:0000313" key="2">
    <source>
        <dbReference type="Proteomes" id="UP000238479"/>
    </source>
</evidence>
<reference evidence="1 2" key="1">
    <citation type="journal article" date="2018" name="Nat. Genet.">
        <title>The Rosa genome provides new insights in the design of modern roses.</title>
        <authorList>
            <person name="Bendahmane M."/>
        </authorList>
    </citation>
    <scope>NUCLEOTIDE SEQUENCE [LARGE SCALE GENOMIC DNA]</scope>
    <source>
        <strain evidence="2">cv. Old Blush</strain>
    </source>
</reference>
<dbReference type="EMBL" id="PDCK01000043">
    <property type="protein sequence ID" value="PRQ35506.1"/>
    <property type="molecule type" value="Genomic_DNA"/>
</dbReference>
<comment type="caution">
    <text evidence="1">The sequence shown here is derived from an EMBL/GenBank/DDBJ whole genome shotgun (WGS) entry which is preliminary data.</text>
</comment>
<dbReference type="Proteomes" id="UP000238479">
    <property type="component" value="Chromosome 5"/>
</dbReference>
<dbReference type="Gramene" id="PRQ35506">
    <property type="protein sequence ID" value="PRQ35506"/>
    <property type="gene ID" value="RchiOBHm_Chr5g0080781"/>
</dbReference>
<protein>
    <submittedName>
        <fullName evidence="1">Uncharacterized protein</fullName>
    </submittedName>
</protein>